<gene>
    <name evidence="2" type="ORF">LTRI10_LOCUS12027</name>
</gene>
<keyword evidence="3" id="KW-1185">Reference proteome</keyword>
<evidence type="ECO:0000313" key="2">
    <source>
        <dbReference type="EMBL" id="CAL1369391.1"/>
    </source>
</evidence>
<name>A0AAV2D8K6_9ROSI</name>
<organism evidence="2 3">
    <name type="scientific">Linum trigynum</name>
    <dbReference type="NCBI Taxonomy" id="586398"/>
    <lineage>
        <taxon>Eukaryota</taxon>
        <taxon>Viridiplantae</taxon>
        <taxon>Streptophyta</taxon>
        <taxon>Embryophyta</taxon>
        <taxon>Tracheophyta</taxon>
        <taxon>Spermatophyta</taxon>
        <taxon>Magnoliopsida</taxon>
        <taxon>eudicotyledons</taxon>
        <taxon>Gunneridae</taxon>
        <taxon>Pentapetalae</taxon>
        <taxon>rosids</taxon>
        <taxon>fabids</taxon>
        <taxon>Malpighiales</taxon>
        <taxon>Linaceae</taxon>
        <taxon>Linum</taxon>
    </lineage>
</organism>
<evidence type="ECO:0000313" key="3">
    <source>
        <dbReference type="Proteomes" id="UP001497516"/>
    </source>
</evidence>
<dbReference type="EMBL" id="OZ034815">
    <property type="protein sequence ID" value="CAL1369391.1"/>
    <property type="molecule type" value="Genomic_DNA"/>
</dbReference>
<proteinExistence type="predicted"/>
<evidence type="ECO:0000256" key="1">
    <source>
        <dbReference type="SAM" id="MobiDB-lite"/>
    </source>
</evidence>
<protein>
    <submittedName>
        <fullName evidence="2">Uncharacterized protein</fullName>
    </submittedName>
</protein>
<dbReference type="AlphaFoldDB" id="A0AAV2D8K6"/>
<accession>A0AAV2D8K6</accession>
<feature type="region of interest" description="Disordered" evidence="1">
    <location>
        <begin position="1"/>
        <end position="25"/>
    </location>
</feature>
<feature type="compositionally biased region" description="Low complexity" evidence="1">
    <location>
        <begin position="1"/>
        <end position="15"/>
    </location>
</feature>
<sequence>MDLFFPSFAPPNSSSLRKSGETVLHSAKQTERVEQVCAQIAQDHPSATILEEEEEDEGYKDIVEQTEVVTESSREDHDQECPVVADHTFPHPTPSIEEVGMIKEMQDDLMKEIAWQLALQSVLEEEERERMRKEVAEDDGSELEEVLDLFRMEELNSEEGRGLKKQLASRLGMKLRWKRLAPALCCK</sequence>
<reference evidence="2 3" key="1">
    <citation type="submission" date="2024-04" db="EMBL/GenBank/DDBJ databases">
        <authorList>
            <person name="Fracassetti M."/>
        </authorList>
    </citation>
    <scope>NUCLEOTIDE SEQUENCE [LARGE SCALE GENOMIC DNA]</scope>
</reference>
<dbReference type="Proteomes" id="UP001497516">
    <property type="component" value="Chromosome 2"/>
</dbReference>